<feature type="region of interest" description="Disordered" evidence="1">
    <location>
        <begin position="150"/>
        <end position="170"/>
    </location>
</feature>
<protein>
    <submittedName>
        <fullName evidence="2">Uncharacterized protein</fullName>
    </submittedName>
</protein>
<dbReference type="Proteomes" id="UP001148838">
    <property type="component" value="Unassembled WGS sequence"/>
</dbReference>
<keyword evidence="3" id="KW-1185">Reference proteome</keyword>
<reference evidence="2 3" key="1">
    <citation type="journal article" date="2022" name="Allergy">
        <title>Genome assembly and annotation of Periplaneta americana reveal a comprehensive cockroach allergen profile.</title>
        <authorList>
            <person name="Wang L."/>
            <person name="Xiong Q."/>
            <person name="Saelim N."/>
            <person name="Wang L."/>
            <person name="Nong W."/>
            <person name="Wan A.T."/>
            <person name="Shi M."/>
            <person name="Liu X."/>
            <person name="Cao Q."/>
            <person name="Hui J.H.L."/>
            <person name="Sookrung N."/>
            <person name="Leung T.F."/>
            <person name="Tungtrongchitr A."/>
            <person name="Tsui S.K.W."/>
        </authorList>
    </citation>
    <scope>NUCLEOTIDE SEQUENCE [LARGE SCALE GENOMIC DNA]</scope>
    <source>
        <strain evidence="2">PWHHKU_190912</strain>
    </source>
</reference>
<dbReference type="EMBL" id="JAJSOF020000037">
    <property type="protein sequence ID" value="KAJ4428303.1"/>
    <property type="molecule type" value="Genomic_DNA"/>
</dbReference>
<feature type="compositionally biased region" description="Basic and acidic residues" evidence="1">
    <location>
        <begin position="160"/>
        <end position="170"/>
    </location>
</feature>
<proteinExistence type="predicted"/>
<evidence type="ECO:0000313" key="3">
    <source>
        <dbReference type="Proteomes" id="UP001148838"/>
    </source>
</evidence>
<organism evidence="2 3">
    <name type="scientific">Periplaneta americana</name>
    <name type="common">American cockroach</name>
    <name type="synonym">Blatta americana</name>
    <dbReference type="NCBI Taxonomy" id="6978"/>
    <lineage>
        <taxon>Eukaryota</taxon>
        <taxon>Metazoa</taxon>
        <taxon>Ecdysozoa</taxon>
        <taxon>Arthropoda</taxon>
        <taxon>Hexapoda</taxon>
        <taxon>Insecta</taxon>
        <taxon>Pterygota</taxon>
        <taxon>Neoptera</taxon>
        <taxon>Polyneoptera</taxon>
        <taxon>Dictyoptera</taxon>
        <taxon>Blattodea</taxon>
        <taxon>Blattoidea</taxon>
        <taxon>Blattidae</taxon>
        <taxon>Blattinae</taxon>
        <taxon>Periplaneta</taxon>
    </lineage>
</organism>
<evidence type="ECO:0000256" key="1">
    <source>
        <dbReference type="SAM" id="MobiDB-lite"/>
    </source>
</evidence>
<sequence>MVGLCEGGNEPTGSLKGIRVKSTTLDEITLKQLRWYGHVKRMQEDKIPKSGIPQWKRKRERPTTWMDGRIMYSSGKGKGEVNSILCVTKELGEKQGLKNKKIYKIKGEKNKDAVDAEKDKDKKIWTITSTNDTTPIHLLLQGRRVTGLLSPLTPQGPYSPRRDPLVKFGQ</sequence>
<accession>A0ABQ8S2S8</accession>
<evidence type="ECO:0000313" key="2">
    <source>
        <dbReference type="EMBL" id="KAJ4428303.1"/>
    </source>
</evidence>
<gene>
    <name evidence="2" type="ORF">ANN_24321</name>
</gene>
<comment type="caution">
    <text evidence="2">The sequence shown here is derived from an EMBL/GenBank/DDBJ whole genome shotgun (WGS) entry which is preliminary data.</text>
</comment>
<name>A0ABQ8S2S8_PERAM</name>